<comment type="similarity">
    <text evidence="2 8">Belongs to the PhoU family.</text>
</comment>
<dbReference type="InterPro" id="IPR038078">
    <property type="entry name" value="PhoU-like_sf"/>
</dbReference>
<dbReference type="EMBL" id="QMIF01000008">
    <property type="protein sequence ID" value="TVM33160.1"/>
    <property type="molecule type" value="Genomic_DNA"/>
</dbReference>
<dbReference type="PANTHER" id="PTHR42930:SF3">
    <property type="entry name" value="PHOSPHATE-SPECIFIC TRANSPORT SYSTEM ACCESSORY PROTEIN PHOU"/>
    <property type="match status" value="1"/>
</dbReference>
<dbReference type="GO" id="GO:0005737">
    <property type="term" value="C:cytoplasm"/>
    <property type="evidence" value="ECO:0007669"/>
    <property type="project" value="UniProtKB-SubCell"/>
</dbReference>
<proteinExistence type="inferred from homology"/>
<evidence type="ECO:0000313" key="11">
    <source>
        <dbReference type="Proteomes" id="UP000434052"/>
    </source>
</evidence>
<dbReference type="Pfam" id="PF01895">
    <property type="entry name" value="PhoU"/>
    <property type="match status" value="2"/>
</dbReference>
<dbReference type="GO" id="GO:0030643">
    <property type="term" value="P:intracellular phosphate ion homeostasis"/>
    <property type="evidence" value="ECO:0007669"/>
    <property type="project" value="InterPro"/>
</dbReference>
<dbReference type="Gene3D" id="1.20.58.220">
    <property type="entry name" value="Phosphate transport system protein phou homolog 2, domain 2"/>
    <property type="match status" value="1"/>
</dbReference>
<dbReference type="NCBIfam" id="TIGR02135">
    <property type="entry name" value="phoU_full"/>
    <property type="match status" value="1"/>
</dbReference>
<evidence type="ECO:0000256" key="8">
    <source>
        <dbReference type="PIRNR" id="PIRNR003107"/>
    </source>
</evidence>
<dbReference type="PIRSF" id="PIRSF003107">
    <property type="entry name" value="PhoU"/>
    <property type="match status" value="1"/>
</dbReference>
<comment type="subcellular location">
    <subcellularLocation>
        <location evidence="1 8">Cytoplasm</location>
    </subcellularLocation>
</comment>
<dbReference type="InterPro" id="IPR028366">
    <property type="entry name" value="PhoU"/>
</dbReference>
<dbReference type="InterPro" id="IPR026022">
    <property type="entry name" value="PhoU_dom"/>
</dbReference>
<keyword evidence="5 8" id="KW-0963">Cytoplasm</keyword>
<comment type="caution">
    <text evidence="10">The sequence shown here is derived from an EMBL/GenBank/DDBJ whole genome shotgun (WGS) entry which is preliminary data.</text>
</comment>
<evidence type="ECO:0000256" key="3">
    <source>
        <dbReference type="ARBA" id="ARBA00011738"/>
    </source>
</evidence>
<evidence type="ECO:0000256" key="6">
    <source>
        <dbReference type="ARBA" id="ARBA00022592"/>
    </source>
</evidence>
<dbReference type="OrthoDB" id="9814256at2"/>
<dbReference type="SUPFAM" id="SSF109755">
    <property type="entry name" value="PhoU-like"/>
    <property type="match status" value="1"/>
</dbReference>
<feature type="domain" description="PhoU" evidence="9">
    <location>
        <begin position="16"/>
        <end position="103"/>
    </location>
</feature>
<evidence type="ECO:0000256" key="5">
    <source>
        <dbReference type="ARBA" id="ARBA00022490"/>
    </source>
</evidence>
<dbReference type="FunFam" id="1.20.58.220:FF:000004">
    <property type="entry name" value="Phosphate-specific transport system accessory protein PhoU"/>
    <property type="match status" value="1"/>
</dbReference>
<sequence length="220" mass="25040">MQTHLEQEISSLRIKVLEMAAYAEKALDKSLRALMERNSELAQEVIDKDYEINQLECEIDEFALRLLALAQPVARDLRFIVGCMRTIVNLERIGDEAVNIAERSMLLAHRPPLPFSKPLEQLANACLEMLRTSIKAFKDDDPELADQVCNSDEHANELDLTVLRNLIDYMVEQTPAIERSVHTILASRSLERVGDLSTNIAECVIFIVQGVDVKHRCHRF</sequence>
<accession>A0A6P1ZJ37</accession>
<feature type="domain" description="PhoU" evidence="9">
    <location>
        <begin position="119"/>
        <end position="204"/>
    </location>
</feature>
<dbReference type="GO" id="GO:0006817">
    <property type="term" value="P:phosphate ion transport"/>
    <property type="evidence" value="ECO:0007669"/>
    <property type="project" value="UniProtKB-KW"/>
</dbReference>
<evidence type="ECO:0000313" key="10">
    <source>
        <dbReference type="EMBL" id="TVM33160.1"/>
    </source>
</evidence>
<keyword evidence="6 8" id="KW-0592">Phosphate transport</keyword>
<evidence type="ECO:0000256" key="4">
    <source>
        <dbReference type="ARBA" id="ARBA00022448"/>
    </source>
</evidence>
<name>A0A6P1ZJ37_9BACT</name>
<reference evidence="10 11" key="1">
    <citation type="submission" date="2018-06" db="EMBL/GenBank/DDBJ databases">
        <title>Complete genome of Desulfovibrio marinus P48SEP.</title>
        <authorList>
            <person name="Crispim J.S."/>
            <person name="Vidigal P.M.P."/>
            <person name="Silva L.C.F."/>
            <person name="Araujo L.C."/>
            <person name="Laguardia C.N."/>
            <person name="Dias R.S."/>
            <person name="Sousa M.P."/>
            <person name="Paula S.O."/>
            <person name="Silva C."/>
        </authorList>
    </citation>
    <scope>NUCLEOTIDE SEQUENCE [LARGE SCALE GENOMIC DNA]</scope>
    <source>
        <strain evidence="10 11">P48SEP</strain>
    </source>
</reference>
<evidence type="ECO:0000256" key="1">
    <source>
        <dbReference type="ARBA" id="ARBA00004496"/>
    </source>
</evidence>
<dbReference type="Proteomes" id="UP000434052">
    <property type="component" value="Unassembled WGS sequence"/>
</dbReference>
<dbReference type="PANTHER" id="PTHR42930">
    <property type="entry name" value="PHOSPHATE-SPECIFIC TRANSPORT SYSTEM ACCESSORY PROTEIN PHOU"/>
    <property type="match status" value="1"/>
</dbReference>
<comment type="subunit">
    <text evidence="3 8">Homodimer.</text>
</comment>
<protein>
    <recommendedName>
        <fullName evidence="8">Phosphate-specific transport system accessory protein PhoU</fullName>
    </recommendedName>
</protein>
<gene>
    <name evidence="10" type="primary">phoU</name>
    <name evidence="10" type="ORF">DQK91_12510</name>
</gene>
<keyword evidence="4 8" id="KW-0813">Transport</keyword>
<evidence type="ECO:0000259" key="9">
    <source>
        <dbReference type="Pfam" id="PF01895"/>
    </source>
</evidence>
<evidence type="ECO:0000256" key="2">
    <source>
        <dbReference type="ARBA" id="ARBA00008107"/>
    </source>
</evidence>
<dbReference type="AlphaFoldDB" id="A0A6P1ZJ37"/>
<evidence type="ECO:0000256" key="7">
    <source>
        <dbReference type="ARBA" id="ARBA00056181"/>
    </source>
</evidence>
<organism evidence="10 11">
    <name type="scientific">Oceanidesulfovibrio marinus</name>
    <dbReference type="NCBI Taxonomy" id="370038"/>
    <lineage>
        <taxon>Bacteria</taxon>
        <taxon>Pseudomonadati</taxon>
        <taxon>Thermodesulfobacteriota</taxon>
        <taxon>Desulfovibrionia</taxon>
        <taxon>Desulfovibrionales</taxon>
        <taxon>Desulfovibrionaceae</taxon>
        <taxon>Oceanidesulfovibrio</taxon>
    </lineage>
</organism>
<dbReference type="GO" id="GO:0045936">
    <property type="term" value="P:negative regulation of phosphate metabolic process"/>
    <property type="evidence" value="ECO:0007669"/>
    <property type="project" value="InterPro"/>
</dbReference>
<comment type="function">
    <text evidence="7 8">Plays a role in the regulation of phosphate uptake.</text>
</comment>